<dbReference type="Pfam" id="PF00353">
    <property type="entry name" value="HemolysinCabind"/>
    <property type="match status" value="6"/>
</dbReference>
<comment type="subcellular location">
    <subcellularLocation>
        <location evidence="1">Secreted</location>
    </subcellularLocation>
</comment>
<dbReference type="Proteomes" id="UP001593940">
    <property type="component" value="Unassembled WGS sequence"/>
</dbReference>
<dbReference type="PRINTS" id="PR00313">
    <property type="entry name" value="CABNDNGRPT"/>
</dbReference>
<dbReference type="PANTHER" id="PTHR38340">
    <property type="entry name" value="S-LAYER PROTEIN"/>
    <property type="match status" value="1"/>
</dbReference>
<protein>
    <submittedName>
        <fullName evidence="3">Calcium-binding protein</fullName>
    </submittedName>
</protein>
<evidence type="ECO:0000256" key="1">
    <source>
        <dbReference type="ARBA" id="ARBA00004613"/>
    </source>
</evidence>
<proteinExistence type="predicted"/>
<keyword evidence="2" id="KW-0964">Secreted</keyword>
<dbReference type="InterPro" id="IPR018511">
    <property type="entry name" value="Hemolysin-typ_Ca-bd_CS"/>
</dbReference>
<name>A0ABV6YCV5_9HYPH</name>
<evidence type="ECO:0000313" key="4">
    <source>
        <dbReference type="Proteomes" id="UP001593940"/>
    </source>
</evidence>
<dbReference type="InterPro" id="IPR001343">
    <property type="entry name" value="Hemolysn_Ca-bd"/>
</dbReference>
<keyword evidence="4" id="KW-1185">Reference proteome</keyword>
<evidence type="ECO:0000313" key="3">
    <source>
        <dbReference type="EMBL" id="MFC1458905.1"/>
    </source>
</evidence>
<gene>
    <name evidence="3" type="ORF">ACETIH_19830</name>
</gene>
<comment type="caution">
    <text evidence="3">The sequence shown here is derived from an EMBL/GenBank/DDBJ whole genome shotgun (WGS) entry which is preliminary data.</text>
</comment>
<dbReference type="SUPFAM" id="SSF51120">
    <property type="entry name" value="beta-Roll"/>
    <property type="match status" value="3"/>
</dbReference>
<dbReference type="EMBL" id="JBHOMY010000080">
    <property type="protein sequence ID" value="MFC1458905.1"/>
    <property type="molecule type" value="Genomic_DNA"/>
</dbReference>
<sequence>MTSGQTNFDELSRLNAAGALAATPTPTTGNDVINGSDDADVIDGLAGHDTIYGHDGNDSLTGGEGNDVLHGGMGNDTLLGGDNNDDTLIGGAGADRLEGGTGVSYRDYVSYETATTGVVINLKNIAANTGDAFGDQYLDIEGYIGTNFNDLIIGNAGNPDGRRHFFSTGAGNDTVIGGSGYEAMDGGEGVDTVSYQFSDKGVSVSLNAGGGGSNDSLNDTWINFENVIGTDYKDSLSGNASDNYIQGGKGDDLLVGYGGNDTLDGGEGAEDLQGMSGNDTYIIDNAADYIREASGNGWDTAIASTSYSLQYAEVEVLQAAAGTSPINLTGNEYTRVIVGNEGSNILHGKGGATRMEGGGNDVYYVDNVGDQVIDSSGYDVVYASTTFTLSPDSDIEFVYLTGSAASLTGNSHDNILLGTGAKNTLNGGAGHDKIYGKGGKDLVIGGSGNDKFIFDTKFAKSNADTIKDFKSSADDLWLENSLFKSNKSLYASIKKGTENKPLKLKKAFFTVGDKAKGRDDFFVYNKKTGVLSYDKDGSGSAGMTEIAKLSNKTTLKYADLLFI</sequence>
<reference evidence="3 4" key="1">
    <citation type="submission" date="2024-09" db="EMBL/GenBank/DDBJ databases">
        <title>Nodulacao em especies de Leguminosae Basais da Amazonia e Caracterizacao dos Rizobios e Bacterias Associadas aos Nodulos.</title>
        <authorList>
            <person name="Jambeiro I.C.A."/>
            <person name="Lopes I.S."/>
            <person name="Aguiar E.R.G.R."/>
            <person name="Santos A.F.J."/>
            <person name="Dos Santos J.M.F."/>
            <person name="Gross E."/>
        </authorList>
    </citation>
    <scope>NUCLEOTIDE SEQUENCE [LARGE SCALE GENOMIC DNA]</scope>
    <source>
        <strain evidence="3 4">BRUESC1165</strain>
    </source>
</reference>
<organism evidence="3 4">
    <name type="scientific">Microvirga arabica</name>
    <dbReference type="NCBI Taxonomy" id="1128671"/>
    <lineage>
        <taxon>Bacteria</taxon>
        <taxon>Pseudomonadati</taxon>
        <taxon>Pseudomonadota</taxon>
        <taxon>Alphaproteobacteria</taxon>
        <taxon>Hyphomicrobiales</taxon>
        <taxon>Methylobacteriaceae</taxon>
        <taxon>Microvirga</taxon>
    </lineage>
</organism>
<dbReference type="RefSeq" id="WP_377030718.1">
    <property type="nucleotide sequence ID" value="NZ_JBHOMY010000080.1"/>
</dbReference>
<evidence type="ECO:0000256" key="2">
    <source>
        <dbReference type="ARBA" id="ARBA00022525"/>
    </source>
</evidence>
<dbReference type="PANTHER" id="PTHR38340:SF1">
    <property type="entry name" value="S-LAYER PROTEIN"/>
    <property type="match status" value="1"/>
</dbReference>
<dbReference type="PROSITE" id="PS00330">
    <property type="entry name" value="HEMOLYSIN_CALCIUM"/>
    <property type="match status" value="3"/>
</dbReference>
<accession>A0ABV6YCV5</accession>
<dbReference type="InterPro" id="IPR011049">
    <property type="entry name" value="Serralysin-like_metalloprot_C"/>
</dbReference>
<dbReference type="Gene3D" id="2.150.10.10">
    <property type="entry name" value="Serralysin-like metalloprotease, C-terminal"/>
    <property type="match status" value="3"/>
</dbReference>
<dbReference type="InterPro" id="IPR050557">
    <property type="entry name" value="RTX_toxin/Mannuronan_C5-epim"/>
</dbReference>